<reference evidence="5" key="1">
    <citation type="submission" date="2023-07" db="EMBL/GenBank/DDBJ databases">
        <title>Genomic Encyclopedia of Type Strains, Phase IV (KMG-IV): sequencing the most valuable type-strain genomes for metagenomic binning, comparative biology and taxonomic classification.</title>
        <authorList>
            <person name="Goeker M."/>
        </authorList>
    </citation>
    <scope>NUCLEOTIDE SEQUENCE</scope>
    <source>
        <strain evidence="5">DSM 26174</strain>
    </source>
</reference>
<evidence type="ECO:0000256" key="3">
    <source>
        <dbReference type="PROSITE-ProRule" id="PRU00464"/>
    </source>
</evidence>
<dbReference type="PROSITE" id="PS51084">
    <property type="entry name" value="HIT_2"/>
    <property type="match status" value="1"/>
</dbReference>
<dbReference type="PANTHER" id="PTHR46648:SF1">
    <property type="entry name" value="ADENOSINE 5'-MONOPHOSPHORAMIDASE HNT1"/>
    <property type="match status" value="1"/>
</dbReference>
<dbReference type="GO" id="GO:0003824">
    <property type="term" value="F:catalytic activity"/>
    <property type="evidence" value="ECO:0007669"/>
    <property type="project" value="InterPro"/>
</dbReference>
<evidence type="ECO:0000313" key="6">
    <source>
        <dbReference type="Proteomes" id="UP001185092"/>
    </source>
</evidence>
<accession>A0AAE3XTB3</accession>
<dbReference type="SUPFAM" id="SSF54197">
    <property type="entry name" value="HIT-like"/>
    <property type="match status" value="1"/>
</dbReference>
<evidence type="ECO:0000256" key="1">
    <source>
        <dbReference type="PIRSR" id="PIRSR601310-1"/>
    </source>
</evidence>
<feature type="short sequence motif" description="Histidine triad motif" evidence="2 3">
    <location>
        <begin position="91"/>
        <end position="95"/>
    </location>
</feature>
<dbReference type="Pfam" id="PF01230">
    <property type="entry name" value="HIT"/>
    <property type="match status" value="1"/>
</dbReference>
<dbReference type="InterPro" id="IPR036265">
    <property type="entry name" value="HIT-like_sf"/>
</dbReference>
<comment type="caution">
    <text evidence="5">The sequence shown here is derived from an EMBL/GenBank/DDBJ whole genome shotgun (WGS) entry which is preliminary data.</text>
</comment>
<name>A0AAE3XTB3_9BACT</name>
<keyword evidence="6" id="KW-1185">Reference proteome</keyword>
<protein>
    <submittedName>
        <fullName evidence="5">Histidine triad (HIT) family protein</fullName>
    </submittedName>
</protein>
<dbReference type="InterPro" id="IPR001310">
    <property type="entry name" value="Histidine_triad_HIT"/>
</dbReference>
<evidence type="ECO:0000259" key="4">
    <source>
        <dbReference type="PROSITE" id="PS51084"/>
    </source>
</evidence>
<sequence length="133" mass="15300">MASIFTKIINREIPAYIIAEDENHIAFLDVFPLVKGHVLVVPKKEVDYIFDLEDEQYASLHMFAKKVAHAVKEAMPCLRVGEAVIGLEVPHVHIHLIPMQVMDDMNFSRPKLKLSEEEFEDARNKIVEAYEKL</sequence>
<gene>
    <name evidence="5" type="ORF">HNQ88_004342</name>
</gene>
<feature type="active site" description="Tele-AMP-histidine intermediate" evidence="1">
    <location>
        <position position="93"/>
    </location>
</feature>
<evidence type="ECO:0000313" key="5">
    <source>
        <dbReference type="EMBL" id="MDR6241264.1"/>
    </source>
</evidence>
<organism evidence="5 6">
    <name type="scientific">Aureibacter tunicatorum</name>
    <dbReference type="NCBI Taxonomy" id="866807"/>
    <lineage>
        <taxon>Bacteria</taxon>
        <taxon>Pseudomonadati</taxon>
        <taxon>Bacteroidota</taxon>
        <taxon>Cytophagia</taxon>
        <taxon>Cytophagales</taxon>
        <taxon>Persicobacteraceae</taxon>
        <taxon>Aureibacter</taxon>
    </lineage>
</organism>
<dbReference type="Proteomes" id="UP001185092">
    <property type="component" value="Unassembled WGS sequence"/>
</dbReference>
<dbReference type="EMBL" id="JAVDQD010000007">
    <property type="protein sequence ID" value="MDR6241264.1"/>
    <property type="molecule type" value="Genomic_DNA"/>
</dbReference>
<dbReference type="PRINTS" id="PR00332">
    <property type="entry name" value="HISTRIAD"/>
</dbReference>
<dbReference type="GO" id="GO:0009117">
    <property type="term" value="P:nucleotide metabolic process"/>
    <property type="evidence" value="ECO:0007669"/>
    <property type="project" value="TreeGrafter"/>
</dbReference>
<proteinExistence type="predicted"/>
<dbReference type="PANTHER" id="PTHR46648">
    <property type="entry name" value="HIT FAMILY PROTEIN 1"/>
    <property type="match status" value="1"/>
</dbReference>
<evidence type="ECO:0000256" key="2">
    <source>
        <dbReference type="PIRSR" id="PIRSR601310-3"/>
    </source>
</evidence>
<dbReference type="RefSeq" id="WP_309941891.1">
    <property type="nucleotide sequence ID" value="NZ_AP025305.1"/>
</dbReference>
<dbReference type="InterPro" id="IPR011146">
    <property type="entry name" value="HIT-like"/>
</dbReference>
<dbReference type="AlphaFoldDB" id="A0AAE3XTB3"/>
<feature type="domain" description="HIT" evidence="4">
    <location>
        <begin position="4"/>
        <end position="107"/>
    </location>
</feature>
<dbReference type="Gene3D" id="3.30.428.10">
    <property type="entry name" value="HIT-like"/>
    <property type="match status" value="1"/>
</dbReference>